<dbReference type="HOGENOM" id="CLU_015931_2_0_10"/>
<dbReference type="Pfam" id="PF18939">
    <property type="entry name" value="DUF5686"/>
    <property type="match status" value="1"/>
</dbReference>
<sequence length="846" mass="96863">MSVPTTPAGIHLSFPHCCFLVLLFGCLLGETNGLQAQNRMIHGFVINRLSKEIIPFASISWKQTKKGALTDSSGRFQLSMPGTEQDTLIISHVGFTTVQIPLSKNDTATLLVELALKQFDGVVVSSRYNRGLFWWNKVVQHKDINNPANFNNSSYQLYKKLEVGLNNVNREKLTHGVLKPFEFVFDNMDTSGSKPYLPVYMTETLSKCFSSGNPGKKRERILAVQTTGIKSDVVLQFIEGVNHTTNVYENSIMLFGKEFISPFSNHADAYYNFRAADTLVNGGKKYLHLFFTPRHEGENTFSGDCWLYSPTWAIQKVTFDISPTANINYVNRLTISQEFTQLNSRTWVFSKDKIIADISLHKKDKQSLLIHQTVAYKDVHINDPAIAALLDNNTEKEQVSVNDSARMRTADYWQQERPEPLTISEQKVYKMIDTLSQLPLFKQYTNTMGFIVGGCKKIGIIEIGPWYKWISASQLEKWRLRFDLGTTEQFSKSLYLHSYIAYGLGDHKLKGKAEGRYTLPGNSGYSFQASYLHDLDNGGVAPNDDGVSMDNMFSQLIRRPNIRQKFLEVDEVKAGITKEWSNRLSARIFMTRTSYETFTPLPPKKLLSINQNDIDNTELSLSVRYAPGEKKLVTRRKTIRRFGKAPVLEAQYMTGMKGLFGGQYKYHKMNIAMSQHLRLTGWGKIDYQAYAGKIWSGALPFMLLEVHPGNETYYYSKQAFNLMNRFEYFSDRYAGFSIEHNFEKKLLNLLPFMRKVNVRQFWNIKAVCGDLSPENKKLNCREYSNYRLTSLQARPYVEVGTGLDNIFRFFRADLVWRLKNRAYMPTGPQQPPIAKFGVFGSFHVQF</sequence>
<dbReference type="SUPFAM" id="SSF49464">
    <property type="entry name" value="Carboxypeptidase regulatory domain-like"/>
    <property type="match status" value="1"/>
</dbReference>
<dbReference type="InterPro" id="IPR008969">
    <property type="entry name" value="CarboxyPept-like_regulatory"/>
</dbReference>
<dbReference type="Pfam" id="PF13715">
    <property type="entry name" value="CarbopepD_reg_2"/>
    <property type="match status" value="1"/>
</dbReference>
<dbReference type="EMBL" id="CP003178">
    <property type="protein sequence ID" value="AEV98039.1"/>
    <property type="molecule type" value="Genomic_DNA"/>
</dbReference>
<proteinExistence type="predicted"/>
<dbReference type="AlphaFoldDB" id="G8T888"/>
<evidence type="ECO:0008006" key="3">
    <source>
        <dbReference type="Google" id="ProtNLM"/>
    </source>
</evidence>
<dbReference type="Proteomes" id="UP000005438">
    <property type="component" value="Chromosome"/>
</dbReference>
<evidence type="ECO:0000313" key="2">
    <source>
        <dbReference type="Proteomes" id="UP000005438"/>
    </source>
</evidence>
<dbReference type="RefSeq" id="WP_014217953.1">
    <property type="nucleotide sequence ID" value="NC_016609.1"/>
</dbReference>
<dbReference type="InterPro" id="IPR043741">
    <property type="entry name" value="DUF5686"/>
</dbReference>
<dbReference type="OrthoDB" id="983143at2"/>
<name>G8T888_NIAKG</name>
<evidence type="ECO:0000313" key="1">
    <source>
        <dbReference type="EMBL" id="AEV98039.1"/>
    </source>
</evidence>
<dbReference type="eggNOG" id="COG4775">
    <property type="taxonomic scope" value="Bacteria"/>
</dbReference>
<accession>G8T888</accession>
<dbReference type="KEGG" id="nko:Niako_1673"/>
<dbReference type="STRING" id="700598.Niako_1673"/>
<gene>
    <name evidence="1" type="ordered locus">Niako_1673</name>
</gene>
<organism evidence="1 2">
    <name type="scientific">Niastella koreensis (strain DSM 17620 / KACC 11465 / NBRC 106392 / GR20-10)</name>
    <dbReference type="NCBI Taxonomy" id="700598"/>
    <lineage>
        <taxon>Bacteria</taxon>
        <taxon>Pseudomonadati</taxon>
        <taxon>Bacteroidota</taxon>
        <taxon>Chitinophagia</taxon>
        <taxon>Chitinophagales</taxon>
        <taxon>Chitinophagaceae</taxon>
        <taxon>Niastella</taxon>
    </lineage>
</organism>
<reference evidence="1 2" key="1">
    <citation type="submission" date="2011-12" db="EMBL/GenBank/DDBJ databases">
        <title>The complete genome of Niastella koreensis GR20-10.</title>
        <authorList>
            <consortium name="US DOE Joint Genome Institute (JGI-PGF)"/>
            <person name="Lucas S."/>
            <person name="Han J."/>
            <person name="Lapidus A."/>
            <person name="Bruce D."/>
            <person name="Goodwin L."/>
            <person name="Pitluck S."/>
            <person name="Peters L."/>
            <person name="Kyrpides N."/>
            <person name="Mavromatis K."/>
            <person name="Ivanova N."/>
            <person name="Mikhailova N."/>
            <person name="Davenport K."/>
            <person name="Saunders E."/>
            <person name="Detter J.C."/>
            <person name="Tapia R."/>
            <person name="Han C."/>
            <person name="Land M."/>
            <person name="Hauser L."/>
            <person name="Markowitz V."/>
            <person name="Cheng J.-F."/>
            <person name="Hugenholtz P."/>
            <person name="Woyke T."/>
            <person name="Wu D."/>
            <person name="Tindall B."/>
            <person name="Pomrenke H."/>
            <person name="Brambilla E."/>
            <person name="Klenk H.-P."/>
            <person name="Eisen J.A."/>
        </authorList>
    </citation>
    <scope>NUCLEOTIDE SEQUENCE [LARGE SCALE GENOMIC DNA]</scope>
    <source>
        <strain evidence="2">DSM 17620 / KACC 11465 / NBRC 106392 / GR20-10</strain>
    </source>
</reference>
<protein>
    <recommendedName>
        <fullName evidence="3">TonB-dependent receptor</fullName>
    </recommendedName>
</protein>